<evidence type="ECO:0000313" key="2">
    <source>
        <dbReference type="EMBL" id="CAI9975255.1"/>
    </source>
</evidence>
<protein>
    <submittedName>
        <fullName evidence="3">Hypothetical_protein</fullName>
    </submittedName>
</protein>
<dbReference type="AlphaFoldDB" id="A0AA86RCX5"/>
<evidence type="ECO:0000313" key="4">
    <source>
        <dbReference type="Proteomes" id="UP001642409"/>
    </source>
</evidence>
<proteinExistence type="predicted"/>
<feature type="transmembrane region" description="Helical" evidence="1">
    <location>
        <begin position="91"/>
        <end position="123"/>
    </location>
</feature>
<sequence length="125" mass="14373">MLSVQMWPNCSLLLIKIRKWRSTYLISELSAPRISPNAPPCRSLILICSPRSSRSGAGDEARVLFLLLNVVLSGLNDRFQHELQNSFISAYIFVFCTIFTLALNNFCRLLVFLNLMIICWALNWY</sequence>
<evidence type="ECO:0000256" key="1">
    <source>
        <dbReference type="SAM" id="Phobius"/>
    </source>
</evidence>
<keyword evidence="1" id="KW-0812">Transmembrane</keyword>
<keyword evidence="1" id="KW-0472">Membrane</keyword>
<organism evidence="2">
    <name type="scientific">Hexamita inflata</name>
    <dbReference type="NCBI Taxonomy" id="28002"/>
    <lineage>
        <taxon>Eukaryota</taxon>
        <taxon>Metamonada</taxon>
        <taxon>Diplomonadida</taxon>
        <taxon>Hexamitidae</taxon>
        <taxon>Hexamitinae</taxon>
        <taxon>Hexamita</taxon>
    </lineage>
</organism>
<reference evidence="3 4" key="2">
    <citation type="submission" date="2024-07" db="EMBL/GenBank/DDBJ databases">
        <authorList>
            <person name="Akdeniz Z."/>
        </authorList>
    </citation>
    <scope>NUCLEOTIDE SEQUENCE [LARGE SCALE GENOMIC DNA]</scope>
</reference>
<comment type="caution">
    <text evidence="2">The sequence shown here is derived from an EMBL/GenBank/DDBJ whole genome shotgun (WGS) entry which is preliminary data.</text>
</comment>
<name>A0AA86RCX5_9EUKA</name>
<evidence type="ECO:0000313" key="3">
    <source>
        <dbReference type="EMBL" id="CAL6084199.1"/>
    </source>
</evidence>
<reference evidence="2" key="1">
    <citation type="submission" date="2023-06" db="EMBL/GenBank/DDBJ databases">
        <authorList>
            <person name="Kurt Z."/>
        </authorList>
    </citation>
    <scope>NUCLEOTIDE SEQUENCE</scope>
</reference>
<dbReference type="Proteomes" id="UP001642409">
    <property type="component" value="Unassembled WGS sequence"/>
</dbReference>
<accession>A0AA86RCX5</accession>
<keyword evidence="1" id="KW-1133">Transmembrane helix</keyword>
<gene>
    <name evidence="3" type="ORF">HINF_LOCUS62087</name>
    <name evidence="2" type="ORF">HINF_LOCUS62900</name>
</gene>
<keyword evidence="4" id="KW-1185">Reference proteome</keyword>
<dbReference type="EMBL" id="CAXDID020000377">
    <property type="protein sequence ID" value="CAL6084199.1"/>
    <property type="molecule type" value="Genomic_DNA"/>
</dbReference>
<dbReference type="EMBL" id="CATOUU010001166">
    <property type="protein sequence ID" value="CAI9975255.1"/>
    <property type="molecule type" value="Genomic_DNA"/>
</dbReference>